<dbReference type="PANTHER" id="PTHR43649">
    <property type="entry name" value="ARABINOSE-BINDING PROTEIN-RELATED"/>
    <property type="match status" value="1"/>
</dbReference>
<dbReference type="GO" id="GO:0042597">
    <property type="term" value="C:periplasmic space"/>
    <property type="evidence" value="ECO:0007669"/>
    <property type="project" value="UniProtKB-SubCell"/>
</dbReference>
<dbReference type="Pfam" id="PF01547">
    <property type="entry name" value="SBP_bac_1"/>
    <property type="match status" value="1"/>
</dbReference>
<name>A0A3N2QTH0_9RHOB</name>
<proteinExistence type="inferred from homology"/>
<comment type="subcellular location">
    <subcellularLocation>
        <location evidence="1">Periplasm</location>
    </subcellularLocation>
</comment>
<dbReference type="PANTHER" id="PTHR43649:SF28">
    <property type="entry name" value="BINDING PROTEIN COMPONENT OF ABC SUGAR TRANSPORTER-RELATED"/>
    <property type="match status" value="1"/>
</dbReference>
<keyword evidence="4" id="KW-0732">Signal</keyword>
<evidence type="ECO:0000256" key="6">
    <source>
        <dbReference type="ARBA" id="ARBA00049753"/>
    </source>
</evidence>
<evidence type="ECO:0000256" key="2">
    <source>
        <dbReference type="ARBA" id="ARBA00008520"/>
    </source>
</evidence>
<dbReference type="InterPro" id="IPR050490">
    <property type="entry name" value="Bact_solute-bd_prot1"/>
</dbReference>
<accession>A0A3N2QTH0</accession>
<dbReference type="SUPFAM" id="SSF53850">
    <property type="entry name" value="Periplasmic binding protein-like II"/>
    <property type="match status" value="1"/>
</dbReference>
<dbReference type="AlphaFoldDB" id="A0A3N2QTH0"/>
<dbReference type="RefSeq" id="WP_123643384.1">
    <property type="nucleotide sequence ID" value="NZ_ML119089.1"/>
</dbReference>
<evidence type="ECO:0000256" key="5">
    <source>
        <dbReference type="ARBA" id="ARBA00049629"/>
    </source>
</evidence>
<comment type="caution">
    <text evidence="7">The sequence shown here is derived from an EMBL/GenBank/DDBJ whole genome shotgun (WGS) entry which is preliminary data.</text>
</comment>
<organism evidence="7 8">
    <name type="scientific">Histidinibacterium lentulum</name>
    <dbReference type="NCBI Taxonomy" id="2480588"/>
    <lineage>
        <taxon>Bacteria</taxon>
        <taxon>Pseudomonadati</taxon>
        <taxon>Pseudomonadota</taxon>
        <taxon>Alphaproteobacteria</taxon>
        <taxon>Rhodobacterales</taxon>
        <taxon>Paracoccaceae</taxon>
        <taxon>Histidinibacterium</taxon>
    </lineage>
</organism>
<sequence length="412" mass="43079">MQQKNGARVGRAIALACGTALPAVTAAEEVEVIHWLVTGGESAAIQHVADKVEDLGTTWVELVPPDGGAGARALFTSRIGGGDPPGALFASVGKEAIDLGEQGILRDIRPFVEAEGLIDSVPAFALEIASLESGELYAVPLAFETQNFMWYSIPAFEAAGVEPPTGWGEFLAAAPALQEAGIIPIAVGAQPWQLNILHFSILTAEFGQDGFNALYRDQDPAMAESDAIVESFRILRELSVLADQGNSNRSWNDTLSLVAEGRAGLQVMGSWAGGELAAMGETYGTDWGCAMAGGDTWIVGTTGFMIPDLGQESTGQDDFVRALLDPATQTAFSIDKGSIPSRTDASTEGLSECSLKVAEGMAEGRGLPNPNALLSGDAAGQIGDLLMNFWADTSVTPESAAAQFADIILNDF</sequence>
<dbReference type="Gene3D" id="3.40.190.10">
    <property type="entry name" value="Periplasmic binding protein-like II"/>
    <property type="match status" value="2"/>
</dbReference>
<keyword evidence="3" id="KW-0813">Transport</keyword>
<reference evidence="7 8" key="1">
    <citation type="submission" date="2018-10" db="EMBL/GenBank/DDBJ databases">
        <title>Histidinibacterium lentulum gen. nov., sp. nov., a marine bacterium from the culture broth of Picochlorum sp. 122.</title>
        <authorList>
            <person name="Wang G."/>
        </authorList>
    </citation>
    <scope>NUCLEOTIDE SEQUENCE [LARGE SCALE GENOMIC DNA]</scope>
    <source>
        <strain evidence="7 8">B17</strain>
    </source>
</reference>
<evidence type="ECO:0000256" key="1">
    <source>
        <dbReference type="ARBA" id="ARBA00004418"/>
    </source>
</evidence>
<comment type="function">
    <text evidence="5">Part of a binding-protein-dependent transport system for a sugar.</text>
</comment>
<keyword evidence="8" id="KW-1185">Reference proteome</keyword>
<evidence type="ECO:0000256" key="3">
    <source>
        <dbReference type="ARBA" id="ARBA00022448"/>
    </source>
</evidence>
<dbReference type="InterPro" id="IPR006059">
    <property type="entry name" value="SBP"/>
</dbReference>
<dbReference type="Proteomes" id="UP000268016">
    <property type="component" value="Unassembled WGS sequence"/>
</dbReference>
<gene>
    <name evidence="7" type="ORF">EAT49_16375</name>
</gene>
<dbReference type="OrthoDB" id="7819610at2"/>
<evidence type="ECO:0000256" key="4">
    <source>
        <dbReference type="ARBA" id="ARBA00022729"/>
    </source>
</evidence>
<comment type="similarity">
    <text evidence="2">Belongs to the bacterial solute-binding protein 1 family.</text>
</comment>
<evidence type="ECO:0000313" key="7">
    <source>
        <dbReference type="EMBL" id="ROT98517.1"/>
    </source>
</evidence>
<protein>
    <recommendedName>
        <fullName evidence="6">Probable sugar-binding periplasmic protein</fullName>
    </recommendedName>
</protein>
<dbReference type="EMBL" id="RDRB01000009">
    <property type="protein sequence ID" value="ROT98517.1"/>
    <property type="molecule type" value="Genomic_DNA"/>
</dbReference>
<evidence type="ECO:0000313" key="8">
    <source>
        <dbReference type="Proteomes" id="UP000268016"/>
    </source>
</evidence>